<name>A0ABW4BLT3_9LACO</name>
<evidence type="ECO:0000256" key="2">
    <source>
        <dbReference type="ARBA" id="ARBA00022723"/>
    </source>
</evidence>
<evidence type="ECO:0000313" key="5">
    <source>
        <dbReference type="Proteomes" id="UP001597191"/>
    </source>
</evidence>
<reference evidence="5" key="1">
    <citation type="journal article" date="2019" name="Int. J. Syst. Evol. Microbiol.">
        <title>The Global Catalogue of Microorganisms (GCM) 10K type strain sequencing project: providing services to taxonomists for standard genome sequencing and annotation.</title>
        <authorList>
            <consortium name="The Broad Institute Genomics Platform"/>
            <consortium name="The Broad Institute Genome Sequencing Center for Infectious Disease"/>
            <person name="Wu L."/>
            <person name="Ma J."/>
        </authorList>
    </citation>
    <scope>NUCLEOTIDE SEQUENCE [LARGE SCALE GENOMIC DNA]</scope>
    <source>
        <strain evidence="5">CCM 8937</strain>
    </source>
</reference>
<dbReference type="PANTHER" id="PTHR42796">
    <property type="entry name" value="FUMARYLACETOACETATE HYDROLASE DOMAIN-CONTAINING PROTEIN 2A-RELATED"/>
    <property type="match status" value="1"/>
</dbReference>
<dbReference type="InterPro" id="IPR036663">
    <property type="entry name" value="Fumarylacetoacetase_C_sf"/>
</dbReference>
<sequence>MKLAMYQQQPILIQENHYRPILNESTVQALLPQLNQVLNLGPVQPLPELQELQAPVTTPRQIFAVGFNYREHLTELATQAPKSPNVFTKFPSSLAGPRPTVKIPSPQTDWETELVIVIGRGGRQFTTATALDHVAGYMVGQDLSDRQLQFANDKPQFSLAKSYANFAPTGPWLTTIDEVADLGSLTLSTTVNGVEKQKSSLAHLIFGVPELVSYLSQIVALYPGDLIFTGTPGGVGAGRSPQEFLHSGDQLVSRIEQLGELVINLE</sequence>
<evidence type="ECO:0000256" key="1">
    <source>
        <dbReference type="ARBA" id="ARBA00010211"/>
    </source>
</evidence>
<dbReference type="Pfam" id="PF01557">
    <property type="entry name" value="FAA_hydrolase"/>
    <property type="match status" value="1"/>
</dbReference>
<dbReference type="Gene3D" id="3.90.850.10">
    <property type="entry name" value="Fumarylacetoacetase-like, C-terminal domain"/>
    <property type="match status" value="1"/>
</dbReference>
<organism evidence="4 5">
    <name type="scientific">Lapidilactobacillus gannanensis</name>
    <dbReference type="NCBI Taxonomy" id="2486002"/>
    <lineage>
        <taxon>Bacteria</taxon>
        <taxon>Bacillati</taxon>
        <taxon>Bacillota</taxon>
        <taxon>Bacilli</taxon>
        <taxon>Lactobacillales</taxon>
        <taxon>Lactobacillaceae</taxon>
        <taxon>Lapidilactobacillus</taxon>
    </lineage>
</organism>
<dbReference type="RefSeq" id="WP_125649437.1">
    <property type="nucleotide sequence ID" value="NZ_JBHTOH010000036.1"/>
</dbReference>
<dbReference type="PANTHER" id="PTHR42796:SF4">
    <property type="entry name" value="FUMARYLACETOACETATE HYDROLASE DOMAIN-CONTAINING PROTEIN 2A"/>
    <property type="match status" value="1"/>
</dbReference>
<dbReference type="InterPro" id="IPR011234">
    <property type="entry name" value="Fumarylacetoacetase-like_C"/>
</dbReference>
<keyword evidence="5" id="KW-1185">Reference proteome</keyword>
<feature type="domain" description="Fumarylacetoacetase-like C-terminal" evidence="3">
    <location>
        <begin position="62"/>
        <end position="262"/>
    </location>
</feature>
<keyword evidence="2" id="KW-0479">Metal-binding</keyword>
<dbReference type="GO" id="GO:0016787">
    <property type="term" value="F:hydrolase activity"/>
    <property type="evidence" value="ECO:0007669"/>
    <property type="project" value="UniProtKB-KW"/>
</dbReference>
<dbReference type="Proteomes" id="UP001597191">
    <property type="component" value="Unassembled WGS sequence"/>
</dbReference>
<protein>
    <submittedName>
        <fullName evidence="4">Fumarylacetoacetate hydrolase family protein</fullName>
    </submittedName>
</protein>
<evidence type="ECO:0000259" key="3">
    <source>
        <dbReference type="Pfam" id="PF01557"/>
    </source>
</evidence>
<gene>
    <name evidence="4" type="ORF">ACFQ4R_06060</name>
</gene>
<dbReference type="EMBL" id="JBHTOH010000036">
    <property type="protein sequence ID" value="MFD1411164.1"/>
    <property type="molecule type" value="Genomic_DNA"/>
</dbReference>
<keyword evidence="4" id="KW-0378">Hydrolase</keyword>
<proteinExistence type="inferred from homology"/>
<evidence type="ECO:0000313" key="4">
    <source>
        <dbReference type="EMBL" id="MFD1411164.1"/>
    </source>
</evidence>
<comment type="caution">
    <text evidence="4">The sequence shown here is derived from an EMBL/GenBank/DDBJ whole genome shotgun (WGS) entry which is preliminary data.</text>
</comment>
<comment type="similarity">
    <text evidence="1">Belongs to the FAH family.</text>
</comment>
<dbReference type="SUPFAM" id="SSF56529">
    <property type="entry name" value="FAH"/>
    <property type="match status" value="1"/>
</dbReference>
<dbReference type="InterPro" id="IPR051121">
    <property type="entry name" value="FAH"/>
</dbReference>
<accession>A0ABW4BLT3</accession>